<keyword evidence="2" id="KW-1185">Reference proteome</keyword>
<evidence type="ECO:0000313" key="2">
    <source>
        <dbReference type="Proteomes" id="UP000277864"/>
    </source>
</evidence>
<dbReference type="EMBL" id="PXZH01000004">
    <property type="protein sequence ID" value="RST88944.1"/>
    <property type="molecule type" value="Genomic_DNA"/>
</dbReference>
<dbReference type="Proteomes" id="UP000277864">
    <property type="component" value="Unassembled WGS sequence"/>
</dbReference>
<comment type="caution">
    <text evidence="1">The sequence shown here is derived from an EMBL/GenBank/DDBJ whole genome shotgun (WGS) entry which is preliminary data.</text>
</comment>
<reference evidence="1 2" key="1">
    <citation type="submission" date="2018-03" db="EMBL/GenBank/DDBJ databases">
        <authorList>
            <person name="Gulvik C.A."/>
        </authorList>
    </citation>
    <scope>NUCLEOTIDE SEQUENCE [LARGE SCALE GENOMIC DNA]</scope>
    <source>
        <strain evidence="1 2">JCM 31581</strain>
    </source>
</reference>
<sequence>MSYPVARESIKKELAEALTCHIQLLRHIQQIDSDAVEGLLFTMHRFGFILERIPNLLIQDDTEELYFAIFQYYNLLAELKRSLQLAYPQTQIYGTKLLDLLQPFPTHYEKEINQWWEELTGLQVDETKQTMKL</sequence>
<proteinExistence type="predicted"/>
<dbReference type="OrthoDB" id="2189147at2"/>
<dbReference type="AlphaFoldDB" id="A0A429Z5K7"/>
<dbReference type="RefSeq" id="WP_125943622.1">
    <property type="nucleotide sequence ID" value="NZ_PXZH01000004.1"/>
</dbReference>
<organism evidence="1 2">
    <name type="scientific">Vagococcus humatus</name>
    <dbReference type="NCBI Taxonomy" id="1889241"/>
    <lineage>
        <taxon>Bacteria</taxon>
        <taxon>Bacillati</taxon>
        <taxon>Bacillota</taxon>
        <taxon>Bacilli</taxon>
        <taxon>Lactobacillales</taxon>
        <taxon>Enterococcaceae</taxon>
        <taxon>Vagococcus</taxon>
    </lineage>
</organism>
<protein>
    <submittedName>
        <fullName evidence="1">Uncharacterized protein</fullName>
    </submittedName>
</protein>
<evidence type="ECO:0000313" key="1">
    <source>
        <dbReference type="EMBL" id="RST88944.1"/>
    </source>
</evidence>
<accession>A0A429Z5K7</accession>
<name>A0A429Z5K7_9ENTE</name>
<gene>
    <name evidence="1" type="ORF">C7P63_07845</name>
</gene>